<protein>
    <submittedName>
        <fullName evidence="2">Uncharacterized protein</fullName>
    </submittedName>
</protein>
<proteinExistence type="predicted"/>
<keyword evidence="1" id="KW-1133">Transmembrane helix</keyword>
<evidence type="ECO:0000313" key="2">
    <source>
        <dbReference type="EMBL" id="MBX73923.1"/>
    </source>
</evidence>
<feature type="transmembrane region" description="Helical" evidence="1">
    <location>
        <begin position="38"/>
        <end position="59"/>
    </location>
</feature>
<evidence type="ECO:0000256" key="1">
    <source>
        <dbReference type="SAM" id="Phobius"/>
    </source>
</evidence>
<keyword evidence="1" id="KW-0472">Membrane</keyword>
<accession>A0A2P2R3W1</accession>
<name>A0A2P2R3W1_RHIMU</name>
<dbReference type="AlphaFoldDB" id="A0A2P2R3W1"/>
<reference evidence="2" key="1">
    <citation type="submission" date="2018-02" db="EMBL/GenBank/DDBJ databases">
        <title>Rhizophora mucronata_Transcriptome.</title>
        <authorList>
            <person name="Meera S.P."/>
            <person name="Sreeshan A."/>
            <person name="Augustine A."/>
        </authorList>
    </citation>
    <scope>NUCLEOTIDE SEQUENCE</scope>
    <source>
        <tissue evidence="2">Leaf</tissue>
    </source>
</reference>
<sequence>MNIKRNDMEKPLYQPQCTSHVCFKKAHLKHSIALHLKYFIICYIFLVLKTTVLVLQWLMIGQLLTLIWRIKQSDH</sequence>
<organism evidence="2">
    <name type="scientific">Rhizophora mucronata</name>
    <name type="common">Asiatic mangrove</name>
    <dbReference type="NCBI Taxonomy" id="61149"/>
    <lineage>
        <taxon>Eukaryota</taxon>
        <taxon>Viridiplantae</taxon>
        <taxon>Streptophyta</taxon>
        <taxon>Embryophyta</taxon>
        <taxon>Tracheophyta</taxon>
        <taxon>Spermatophyta</taxon>
        <taxon>Magnoliopsida</taxon>
        <taxon>eudicotyledons</taxon>
        <taxon>Gunneridae</taxon>
        <taxon>Pentapetalae</taxon>
        <taxon>rosids</taxon>
        <taxon>fabids</taxon>
        <taxon>Malpighiales</taxon>
        <taxon>Rhizophoraceae</taxon>
        <taxon>Rhizophora</taxon>
    </lineage>
</organism>
<dbReference type="EMBL" id="GGEC01093439">
    <property type="protein sequence ID" value="MBX73923.1"/>
    <property type="molecule type" value="Transcribed_RNA"/>
</dbReference>
<keyword evidence="1" id="KW-0812">Transmembrane</keyword>